<keyword evidence="1" id="KW-0472">Membrane</keyword>
<sequence>MSVRSRRQHVAVRQGNAGQRATHQIRKTDFLHVKKKKRNRCGYCTSTAVFRHFTSPFQRRLVESFCCAFVVVFLPSFAMTTCEQLAVRKFPFLLLFSFGNNDTNATFTTTTAAAALCQTRFPTSYRGSTTHRREKNTTLTPIRALCAIRQQSKCAANDDDECKRQYTTKQARTTIRRCFCFPFLLFRFLPSDTVDLGRFAAKTP</sequence>
<accession>A0A8D8F6B6</accession>
<name>A0A8D8F6B6_CULPI</name>
<organism evidence="2">
    <name type="scientific">Culex pipiens</name>
    <name type="common">House mosquito</name>
    <dbReference type="NCBI Taxonomy" id="7175"/>
    <lineage>
        <taxon>Eukaryota</taxon>
        <taxon>Metazoa</taxon>
        <taxon>Ecdysozoa</taxon>
        <taxon>Arthropoda</taxon>
        <taxon>Hexapoda</taxon>
        <taxon>Insecta</taxon>
        <taxon>Pterygota</taxon>
        <taxon>Neoptera</taxon>
        <taxon>Endopterygota</taxon>
        <taxon>Diptera</taxon>
        <taxon>Nematocera</taxon>
        <taxon>Culicoidea</taxon>
        <taxon>Culicidae</taxon>
        <taxon>Culicinae</taxon>
        <taxon>Culicini</taxon>
        <taxon>Culex</taxon>
        <taxon>Culex</taxon>
    </lineage>
</organism>
<dbReference type="EMBL" id="HBUE01037169">
    <property type="protein sequence ID" value="CAG6459270.1"/>
    <property type="molecule type" value="Transcribed_RNA"/>
</dbReference>
<evidence type="ECO:0000313" key="2">
    <source>
        <dbReference type="EMBL" id="CAG6459270.1"/>
    </source>
</evidence>
<dbReference type="AlphaFoldDB" id="A0A8D8F6B6"/>
<proteinExistence type="predicted"/>
<protein>
    <submittedName>
        <fullName evidence="2">(northern house mosquito) hypothetical protein</fullName>
    </submittedName>
</protein>
<reference evidence="2" key="1">
    <citation type="submission" date="2021-05" db="EMBL/GenBank/DDBJ databases">
        <authorList>
            <person name="Alioto T."/>
            <person name="Alioto T."/>
            <person name="Gomez Garrido J."/>
        </authorList>
    </citation>
    <scope>NUCLEOTIDE SEQUENCE</scope>
</reference>
<keyword evidence="1" id="KW-0812">Transmembrane</keyword>
<feature type="transmembrane region" description="Helical" evidence="1">
    <location>
        <begin position="61"/>
        <end position="79"/>
    </location>
</feature>
<keyword evidence="1" id="KW-1133">Transmembrane helix</keyword>
<evidence type="ECO:0000256" key="1">
    <source>
        <dbReference type="SAM" id="Phobius"/>
    </source>
</evidence>